<name>A0A4C1ZNJ3_EUMVA</name>
<gene>
    <name evidence="1" type="ORF">EVAR_68054_1</name>
</gene>
<comment type="caution">
    <text evidence="1">The sequence shown here is derived from an EMBL/GenBank/DDBJ whole genome shotgun (WGS) entry which is preliminary data.</text>
</comment>
<protein>
    <submittedName>
        <fullName evidence="1">Uncharacterized protein</fullName>
    </submittedName>
</protein>
<evidence type="ECO:0000313" key="2">
    <source>
        <dbReference type="Proteomes" id="UP000299102"/>
    </source>
</evidence>
<dbReference type="AlphaFoldDB" id="A0A4C1ZNJ3"/>
<organism evidence="1 2">
    <name type="scientific">Eumeta variegata</name>
    <name type="common">Bagworm moth</name>
    <name type="synonym">Eumeta japonica</name>
    <dbReference type="NCBI Taxonomy" id="151549"/>
    <lineage>
        <taxon>Eukaryota</taxon>
        <taxon>Metazoa</taxon>
        <taxon>Ecdysozoa</taxon>
        <taxon>Arthropoda</taxon>
        <taxon>Hexapoda</taxon>
        <taxon>Insecta</taxon>
        <taxon>Pterygota</taxon>
        <taxon>Neoptera</taxon>
        <taxon>Endopterygota</taxon>
        <taxon>Lepidoptera</taxon>
        <taxon>Glossata</taxon>
        <taxon>Ditrysia</taxon>
        <taxon>Tineoidea</taxon>
        <taxon>Psychidae</taxon>
        <taxon>Oiketicinae</taxon>
        <taxon>Eumeta</taxon>
    </lineage>
</organism>
<keyword evidence="2" id="KW-1185">Reference proteome</keyword>
<sequence length="166" mass="18630">MNDFQALMMEPEGRRFYSIMKQRSLAMFGLVDIFVEYTLTSSCAYGGNSIVADEVCHVSSAPGVINPSLRALGFAFASPPSPIQRDILFLPEKPATLITLLGLRVSMRSDEHLLSGGSHTRLPLKHSVKNIILINYILMEEKHVSENQIFNKKTFDLRLSRKGQYP</sequence>
<accession>A0A4C1ZNJ3</accession>
<dbReference type="OrthoDB" id="408743at2759"/>
<dbReference type="Proteomes" id="UP000299102">
    <property type="component" value="Unassembled WGS sequence"/>
</dbReference>
<dbReference type="EMBL" id="BGZK01002051">
    <property type="protein sequence ID" value="GBP90046.1"/>
    <property type="molecule type" value="Genomic_DNA"/>
</dbReference>
<evidence type="ECO:0000313" key="1">
    <source>
        <dbReference type="EMBL" id="GBP90046.1"/>
    </source>
</evidence>
<proteinExistence type="predicted"/>
<reference evidence="1 2" key="1">
    <citation type="journal article" date="2019" name="Commun. Biol.">
        <title>The bagworm genome reveals a unique fibroin gene that provides high tensile strength.</title>
        <authorList>
            <person name="Kono N."/>
            <person name="Nakamura H."/>
            <person name="Ohtoshi R."/>
            <person name="Tomita M."/>
            <person name="Numata K."/>
            <person name="Arakawa K."/>
        </authorList>
    </citation>
    <scope>NUCLEOTIDE SEQUENCE [LARGE SCALE GENOMIC DNA]</scope>
</reference>